<evidence type="ECO:0000313" key="3">
    <source>
        <dbReference type="Proteomes" id="UP001595886"/>
    </source>
</evidence>
<name>A0ABV9QR85_9GAMM</name>
<feature type="transmembrane region" description="Helical" evidence="1">
    <location>
        <begin position="56"/>
        <end position="72"/>
    </location>
</feature>
<protein>
    <submittedName>
        <fullName evidence="2">Uncharacterized protein</fullName>
    </submittedName>
</protein>
<keyword evidence="1" id="KW-0812">Transmembrane</keyword>
<keyword evidence="3" id="KW-1185">Reference proteome</keyword>
<sequence>MNATDPTQRRKAQAIAAVFGINLVFGALLVGLFPGLTDPASAQATIEELRGSPINIVYQLATLIACFAWLHLDSRQLDIRRPWWLNVGIVLVTSVFVPYYLYKTRPPGQRGQAILSFLGVVFGSVIAMMIGMFLALALHPGTIEPGTRL</sequence>
<accession>A0ABV9QR85</accession>
<organism evidence="2 3">
    <name type="scientific">Dokdonella ginsengisoli</name>
    <dbReference type="NCBI Taxonomy" id="363846"/>
    <lineage>
        <taxon>Bacteria</taxon>
        <taxon>Pseudomonadati</taxon>
        <taxon>Pseudomonadota</taxon>
        <taxon>Gammaproteobacteria</taxon>
        <taxon>Lysobacterales</taxon>
        <taxon>Rhodanobacteraceae</taxon>
        <taxon>Dokdonella</taxon>
    </lineage>
</organism>
<gene>
    <name evidence="2" type="ORF">ACFO6Q_04210</name>
</gene>
<feature type="transmembrane region" description="Helical" evidence="1">
    <location>
        <begin position="84"/>
        <end position="102"/>
    </location>
</feature>
<keyword evidence="1" id="KW-1133">Transmembrane helix</keyword>
<evidence type="ECO:0000256" key="1">
    <source>
        <dbReference type="SAM" id="Phobius"/>
    </source>
</evidence>
<comment type="caution">
    <text evidence="2">The sequence shown here is derived from an EMBL/GenBank/DDBJ whole genome shotgun (WGS) entry which is preliminary data.</text>
</comment>
<proteinExistence type="predicted"/>
<reference evidence="3" key="1">
    <citation type="journal article" date="2019" name="Int. J. Syst. Evol. Microbiol.">
        <title>The Global Catalogue of Microorganisms (GCM) 10K type strain sequencing project: providing services to taxonomists for standard genome sequencing and annotation.</title>
        <authorList>
            <consortium name="The Broad Institute Genomics Platform"/>
            <consortium name="The Broad Institute Genome Sequencing Center for Infectious Disease"/>
            <person name="Wu L."/>
            <person name="Ma J."/>
        </authorList>
    </citation>
    <scope>NUCLEOTIDE SEQUENCE [LARGE SCALE GENOMIC DNA]</scope>
    <source>
        <strain evidence="3">CCUG 30340</strain>
    </source>
</reference>
<keyword evidence="1" id="KW-0472">Membrane</keyword>
<feature type="transmembrane region" description="Helical" evidence="1">
    <location>
        <begin position="114"/>
        <end position="138"/>
    </location>
</feature>
<feature type="transmembrane region" description="Helical" evidence="1">
    <location>
        <begin position="12"/>
        <end position="36"/>
    </location>
</feature>
<dbReference type="Proteomes" id="UP001595886">
    <property type="component" value="Unassembled WGS sequence"/>
</dbReference>
<evidence type="ECO:0000313" key="2">
    <source>
        <dbReference type="EMBL" id="MFC4819512.1"/>
    </source>
</evidence>
<dbReference type="RefSeq" id="WP_380019280.1">
    <property type="nucleotide sequence ID" value="NZ_JBHSHD010000003.1"/>
</dbReference>
<dbReference type="EMBL" id="JBHSHD010000003">
    <property type="protein sequence ID" value="MFC4819512.1"/>
    <property type="molecule type" value="Genomic_DNA"/>
</dbReference>